<keyword evidence="5" id="KW-1185">Reference proteome</keyword>
<protein>
    <recommendedName>
        <fullName evidence="6">DUF4359 domain-containing protein</fullName>
    </recommendedName>
</protein>
<proteinExistence type="predicted"/>
<reference evidence="3 4" key="1">
    <citation type="submission" date="2016-10" db="EMBL/GenBank/DDBJ databases">
        <authorList>
            <person name="de Groot N.N."/>
        </authorList>
    </citation>
    <scope>NUCLEOTIDE SEQUENCE [LARGE SCALE GENOMIC DNA]</scope>
    <source>
        <strain evidence="3 4">DSM 19182</strain>
    </source>
</reference>
<dbReference type="EMBL" id="FOBL01000009">
    <property type="protein sequence ID" value="SEL74768.1"/>
    <property type="molecule type" value="Genomic_DNA"/>
</dbReference>
<evidence type="ECO:0000313" key="5">
    <source>
        <dbReference type="Proteomes" id="UP000321425"/>
    </source>
</evidence>
<organism evidence="3 4">
    <name type="scientific">Alkalibacterium putridalgicola</name>
    <dbReference type="NCBI Taxonomy" id="426703"/>
    <lineage>
        <taxon>Bacteria</taxon>
        <taxon>Bacillati</taxon>
        <taxon>Bacillota</taxon>
        <taxon>Bacilli</taxon>
        <taxon>Lactobacillales</taxon>
        <taxon>Carnobacteriaceae</taxon>
        <taxon>Alkalibacterium</taxon>
    </lineage>
</organism>
<dbReference type="AlphaFoldDB" id="A0A1H7SQS0"/>
<dbReference type="STRING" id="426703.SAMN04488100_10933"/>
<evidence type="ECO:0008006" key="6">
    <source>
        <dbReference type="Google" id="ProtNLM"/>
    </source>
</evidence>
<dbReference type="Proteomes" id="UP000198548">
    <property type="component" value="Unassembled WGS sequence"/>
</dbReference>
<evidence type="ECO:0000313" key="2">
    <source>
        <dbReference type="EMBL" id="GEK89177.1"/>
    </source>
</evidence>
<feature type="signal peptide" evidence="1">
    <location>
        <begin position="1"/>
        <end position="20"/>
    </location>
</feature>
<evidence type="ECO:0000313" key="3">
    <source>
        <dbReference type="EMBL" id="SEL74768.1"/>
    </source>
</evidence>
<sequence>MKKKRAVIVLLLLCSILFLTQPDKDDIYDWLASEQGITQKDDSNEAIVFGLFKKDGKQIQEMFSHYRNTGLFASEEKVFYDENSESFTIRVFGIAGQLIQMEDGFLWDWLN</sequence>
<dbReference type="Proteomes" id="UP000321425">
    <property type="component" value="Unassembled WGS sequence"/>
</dbReference>
<name>A0A1H7SQS0_9LACT</name>
<evidence type="ECO:0000256" key="1">
    <source>
        <dbReference type="SAM" id="SignalP"/>
    </source>
</evidence>
<dbReference type="OrthoDB" id="2912607at2"/>
<keyword evidence="1" id="KW-0732">Signal</keyword>
<dbReference type="EMBL" id="BJUX01000011">
    <property type="protein sequence ID" value="GEK89177.1"/>
    <property type="molecule type" value="Genomic_DNA"/>
</dbReference>
<feature type="chain" id="PRO_5038793626" description="DUF4359 domain-containing protein" evidence="1">
    <location>
        <begin position="21"/>
        <end position="111"/>
    </location>
</feature>
<reference evidence="2 5" key="2">
    <citation type="submission" date="2019-07" db="EMBL/GenBank/DDBJ databases">
        <title>Whole genome shotgun sequence of Alkalibacterium putridalgicola NBRC 103243.</title>
        <authorList>
            <person name="Hosoyama A."/>
            <person name="Uohara A."/>
            <person name="Ohji S."/>
            <person name="Ichikawa N."/>
        </authorList>
    </citation>
    <scope>NUCLEOTIDE SEQUENCE [LARGE SCALE GENOMIC DNA]</scope>
    <source>
        <strain evidence="2 5">NBRC 103243</strain>
    </source>
</reference>
<dbReference type="RefSeq" id="WP_091487532.1">
    <property type="nucleotide sequence ID" value="NZ_BJUX01000011.1"/>
</dbReference>
<accession>A0A1H7SQS0</accession>
<evidence type="ECO:0000313" key="4">
    <source>
        <dbReference type="Proteomes" id="UP000198548"/>
    </source>
</evidence>
<gene>
    <name evidence="2" type="ORF">APU01nite_12160</name>
    <name evidence="3" type="ORF">SAMN04488100_10933</name>
</gene>